<protein>
    <recommendedName>
        <fullName evidence="4">WD repeat-containing protein 91</fullName>
    </recommendedName>
</protein>
<keyword evidence="6" id="KW-0853">WD repeat</keyword>
<evidence type="ECO:0000313" key="10">
    <source>
        <dbReference type="EMBL" id="KAJ4431982.1"/>
    </source>
</evidence>
<dbReference type="InterPro" id="IPR036322">
    <property type="entry name" value="WD40_repeat_dom_sf"/>
</dbReference>
<dbReference type="EMBL" id="JAJSOF020000029">
    <property type="protein sequence ID" value="KAJ4431982.1"/>
    <property type="molecule type" value="Genomic_DNA"/>
</dbReference>
<name>A0ABQ8SD09_PERAM</name>
<accession>A0ABQ8SD09</accession>
<evidence type="ECO:0000256" key="5">
    <source>
        <dbReference type="ARBA" id="ARBA00022753"/>
    </source>
</evidence>
<comment type="subcellular location">
    <subcellularLocation>
        <location evidence="1">Early endosome membrane</location>
        <topology evidence="1">Peripheral membrane protein</topology>
    </subcellularLocation>
    <subcellularLocation>
        <location evidence="2">Late endosome membrane</location>
    </subcellularLocation>
</comment>
<feature type="repeat" description="WD" evidence="6">
    <location>
        <begin position="312"/>
        <end position="346"/>
    </location>
</feature>
<feature type="domain" description="ARMC9 CTLH-like" evidence="9">
    <location>
        <begin position="33"/>
        <end position="98"/>
    </location>
</feature>
<sequence>MFSKLEHNFTPAVRKLENAVLKFYLVNAVISGKPDKVTEFFARVTPELIGQPEWKEWFMLPWIKNPEENPVFQVHFTRQWQDTLLVSLHNFLATIFQCMPQPMLVSFEEDAMKMKRLQEENEALRLRIATLLENARNNVSTTVDLSTTEVSQPSELMDDFYVIALETGASGSENQSKTLKNLIRNIGSGLPTSPILGRKMSHQPTSAKVKMGISNTEEQSQLRKHSSTVSSGKQRQGSLWTGTGKTPSLEGTASKRQSSAEQATVKPVRDASLETSERRVKQQQLQQLPVTSQVGSSLSTFGAFLLLSQEEYGEHRAPVCHCRFNTSGSTVVSADVDGVVKLWTVSPTPKTLATFVSKSSIMSLDWVTKNERYFISGNKQGLVRLYDTRDNRILWELGADPASPLKDARITTICCSPVESSFICSVAPPNQAPGKLLLFDIKTRKLENLPNAVFQGFIRNY</sequence>
<dbReference type="PANTHER" id="PTHR13083:SF3">
    <property type="entry name" value="WD REPEAT-CONTAINING PROTEIN 91"/>
    <property type="match status" value="1"/>
</dbReference>
<comment type="caution">
    <text evidence="10">The sequence shown here is derived from an EMBL/GenBank/DDBJ whole genome shotgun (WGS) entry which is preliminary data.</text>
</comment>
<feature type="coiled-coil region" evidence="7">
    <location>
        <begin position="107"/>
        <end position="134"/>
    </location>
</feature>
<proteinExistence type="inferred from homology"/>
<dbReference type="SMART" id="SM00320">
    <property type="entry name" value="WD40"/>
    <property type="match status" value="2"/>
</dbReference>
<comment type="similarity">
    <text evidence="3">Belongs to the WD repeat WDR91 family.</text>
</comment>
<dbReference type="PROSITE" id="PS50082">
    <property type="entry name" value="WD_REPEATS_2"/>
    <property type="match status" value="1"/>
</dbReference>
<evidence type="ECO:0000256" key="6">
    <source>
        <dbReference type="PROSITE-ProRule" id="PRU00221"/>
    </source>
</evidence>
<evidence type="ECO:0000256" key="4">
    <source>
        <dbReference type="ARBA" id="ARBA00021116"/>
    </source>
</evidence>
<dbReference type="InterPro" id="IPR056327">
    <property type="entry name" value="ARMC9_CTLH-like_dom"/>
</dbReference>
<feature type="compositionally biased region" description="Basic and acidic residues" evidence="8">
    <location>
        <begin position="267"/>
        <end position="280"/>
    </location>
</feature>
<keyword evidence="7" id="KW-0175">Coiled coil</keyword>
<dbReference type="InterPro" id="IPR001680">
    <property type="entry name" value="WD40_rpt"/>
</dbReference>
<evidence type="ECO:0000256" key="3">
    <source>
        <dbReference type="ARBA" id="ARBA00006128"/>
    </source>
</evidence>
<dbReference type="Pfam" id="PF00400">
    <property type="entry name" value="WD40"/>
    <property type="match status" value="1"/>
</dbReference>
<feature type="compositionally biased region" description="Polar residues" evidence="8">
    <location>
        <begin position="227"/>
        <end position="262"/>
    </location>
</feature>
<evidence type="ECO:0000256" key="1">
    <source>
        <dbReference type="ARBA" id="ARBA00004220"/>
    </source>
</evidence>
<dbReference type="Pfam" id="PF23138">
    <property type="entry name" value="CTLH_Armc9"/>
    <property type="match status" value="1"/>
</dbReference>
<dbReference type="PROSITE" id="PS50294">
    <property type="entry name" value="WD_REPEATS_REGION"/>
    <property type="match status" value="1"/>
</dbReference>
<evidence type="ECO:0000313" key="11">
    <source>
        <dbReference type="Proteomes" id="UP001148838"/>
    </source>
</evidence>
<evidence type="ECO:0000256" key="8">
    <source>
        <dbReference type="SAM" id="MobiDB-lite"/>
    </source>
</evidence>
<feature type="region of interest" description="Disordered" evidence="8">
    <location>
        <begin position="193"/>
        <end position="280"/>
    </location>
</feature>
<keyword evidence="11" id="KW-1185">Reference proteome</keyword>
<keyword evidence="5" id="KW-0967">Endosome</keyword>
<dbReference type="SUPFAM" id="SSF50978">
    <property type="entry name" value="WD40 repeat-like"/>
    <property type="match status" value="1"/>
</dbReference>
<dbReference type="InterPro" id="IPR015943">
    <property type="entry name" value="WD40/YVTN_repeat-like_dom_sf"/>
</dbReference>
<evidence type="ECO:0000256" key="7">
    <source>
        <dbReference type="SAM" id="Coils"/>
    </source>
</evidence>
<evidence type="ECO:0000256" key="2">
    <source>
        <dbReference type="ARBA" id="ARBA00004414"/>
    </source>
</evidence>
<gene>
    <name evidence="10" type="ORF">ANN_20591</name>
</gene>
<organism evidence="10 11">
    <name type="scientific">Periplaneta americana</name>
    <name type="common">American cockroach</name>
    <name type="synonym">Blatta americana</name>
    <dbReference type="NCBI Taxonomy" id="6978"/>
    <lineage>
        <taxon>Eukaryota</taxon>
        <taxon>Metazoa</taxon>
        <taxon>Ecdysozoa</taxon>
        <taxon>Arthropoda</taxon>
        <taxon>Hexapoda</taxon>
        <taxon>Insecta</taxon>
        <taxon>Pterygota</taxon>
        <taxon>Neoptera</taxon>
        <taxon>Polyneoptera</taxon>
        <taxon>Dictyoptera</taxon>
        <taxon>Blattodea</taxon>
        <taxon>Blattoidea</taxon>
        <taxon>Blattidae</taxon>
        <taxon>Blattinae</taxon>
        <taxon>Periplaneta</taxon>
    </lineage>
</organism>
<dbReference type="Gene3D" id="2.130.10.10">
    <property type="entry name" value="YVTN repeat-like/Quinoprotein amine dehydrogenase"/>
    <property type="match status" value="1"/>
</dbReference>
<reference evidence="10 11" key="1">
    <citation type="journal article" date="2022" name="Allergy">
        <title>Genome assembly and annotation of Periplaneta americana reveal a comprehensive cockroach allergen profile.</title>
        <authorList>
            <person name="Wang L."/>
            <person name="Xiong Q."/>
            <person name="Saelim N."/>
            <person name="Wang L."/>
            <person name="Nong W."/>
            <person name="Wan A.T."/>
            <person name="Shi M."/>
            <person name="Liu X."/>
            <person name="Cao Q."/>
            <person name="Hui J.H.L."/>
            <person name="Sookrung N."/>
            <person name="Leung T.F."/>
            <person name="Tungtrongchitr A."/>
            <person name="Tsui S.K.W."/>
        </authorList>
    </citation>
    <scope>NUCLEOTIDE SEQUENCE [LARGE SCALE GENOMIC DNA]</scope>
    <source>
        <strain evidence="10">PWHHKU_190912</strain>
    </source>
</reference>
<dbReference type="PANTHER" id="PTHR13083">
    <property type="entry name" value="WD REPEAT-CONTAINING PROTEIN 91"/>
    <property type="match status" value="1"/>
</dbReference>
<dbReference type="Proteomes" id="UP001148838">
    <property type="component" value="Unassembled WGS sequence"/>
</dbReference>
<evidence type="ECO:0000259" key="9">
    <source>
        <dbReference type="Pfam" id="PF23138"/>
    </source>
</evidence>
<dbReference type="InterPro" id="IPR039724">
    <property type="entry name" value="WDR91"/>
</dbReference>